<comment type="caution">
    <text evidence="12">The sequence shown here is derived from an EMBL/GenBank/DDBJ whole genome shotgun (WGS) entry which is preliminary data.</text>
</comment>
<feature type="domain" description="ABC transmembrane type-1" evidence="11">
    <location>
        <begin position="43"/>
        <end position="325"/>
    </location>
</feature>
<dbReference type="InterPro" id="IPR003593">
    <property type="entry name" value="AAA+_ATPase"/>
</dbReference>
<feature type="domain" description="ABC transporter" evidence="10">
    <location>
        <begin position="362"/>
        <end position="597"/>
    </location>
</feature>
<dbReference type="GO" id="GO:0140359">
    <property type="term" value="F:ABC-type transporter activity"/>
    <property type="evidence" value="ECO:0007669"/>
    <property type="project" value="InterPro"/>
</dbReference>
<keyword evidence="6" id="KW-0067">ATP-binding</keyword>
<dbReference type="eggNOG" id="COG1132">
    <property type="taxonomic scope" value="Bacteria"/>
</dbReference>
<keyword evidence="8 9" id="KW-0472">Membrane</keyword>
<evidence type="ECO:0000256" key="8">
    <source>
        <dbReference type="ARBA" id="ARBA00023136"/>
    </source>
</evidence>
<evidence type="ECO:0000259" key="11">
    <source>
        <dbReference type="PROSITE" id="PS50929"/>
    </source>
</evidence>
<dbReference type="SUPFAM" id="SSF90123">
    <property type="entry name" value="ABC transporter transmembrane region"/>
    <property type="match status" value="1"/>
</dbReference>
<dbReference type="Pfam" id="PF00005">
    <property type="entry name" value="ABC_tran"/>
    <property type="match status" value="1"/>
</dbReference>
<dbReference type="GO" id="GO:0005886">
    <property type="term" value="C:plasma membrane"/>
    <property type="evidence" value="ECO:0007669"/>
    <property type="project" value="UniProtKB-SubCell"/>
</dbReference>
<dbReference type="GO" id="GO:0005524">
    <property type="term" value="F:ATP binding"/>
    <property type="evidence" value="ECO:0007669"/>
    <property type="project" value="UniProtKB-KW"/>
</dbReference>
<evidence type="ECO:0000313" key="12">
    <source>
        <dbReference type="EMBL" id="KGO93359.1"/>
    </source>
</evidence>
<dbReference type="FunFam" id="3.40.50.300:FF:000299">
    <property type="entry name" value="ABC transporter ATP-binding protein/permease"/>
    <property type="match status" value="1"/>
</dbReference>
<dbReference type="GO" id="GO:0016887">
    <property type="term" value="F:ATP hydrolysis activity"/>
    <property type="evidence" value="ECO:0007669"/>
    <property type="project" value="InterPro"/>
</dbReference>
<dbReference type="EMBL" id="JRLY01000005">
    <property type="protein sequence ID" value="KGO93359.1"/>
    <property type="molecule type" value="Genomic_DNA"/>
</dbReference>
<dbReference type="PANTHER" id="PTHR24221:SF654">
    <property type="entry name" value="ATP-BINDING CASSETTE SUB-FAMILY B MEMBER 6"/>
    <property type="match status" value="1"/>
</dbReference>
<dbReference type="InterPro" id="IPR027417">
    <property type="entry name" value="P-loop_NTPase"/>
</dbReference>
<dbReference type="InterPro" id="IPR039421">
    <property type="entry name" value="Type_1_exporter"/>
</dbReference>
<evidence type="ECO:0000256" key="9">
    <source>
        <dbReference type="SAM" id="Phobius"/>
    </source>
</evidence>
<dbReference type="Gene3D" id="3.40.50.300">
    <property type="entry name" value="P-loop containing nucleotide triphosphate hydrolases"/>
    <property type="match status" value="1"/>
</dbReference>
<dbReference type="PROSITE" id="PS00211">
    <property type="entry name" value="ABC_TRANSPORTER_1"/>
    <property type="match status" value="1"/>
</dbReference>
<evidence type="ECO:0000256" key="1">
    <source>
        <dbReference type="ARBA" id="ARBA00004651"/>
    </source>
</evidence>
<evidence type="ECO:0008006" key="14">
    <source>
        <dbReference type="Google" id="ProtNLM"/>
    </source>
</evidence>
<dbReference type="SMART" id="SM00382">
    <property type="entry name" value="AAA"/>
    <property type="match status" value="1"/>
</dbReference>
<evidence type="ECO:0000256" key="7">
    <source>
        <dbReference type="ARBA" id="ARBA00022989"/>
    </source>
</evidence>
<dbReference type="Pfam" id="PF00664">
    <property type="entry name" value="ABC_membrane"/>
    <property type="match status" value="1"/>
</dbReference>
<evidence type="ECO:0000256" key="6">
    <source>
        <dbReference type="ARBA" id="ARBA00022840"/>
    </source>
</evidence>
<dbReference type="InterPro" id="IPR011527">
    <property type="entry name" value="ABC1_TM_dom"/>
</dbReference>
<proteinExistence type="predicted"/>
<keyword evidence="3" id="KW-1003">Cell membrane</keyword>
<comment type="subcellular location">
    <subcellularLocation>
        <location evidence="1">Cell membrane</location>
        <topology evidence="1">Multi-pass membrane protein</topology>
    </subcellularLocation>
</comment>
<keyword evidence="4 9" id="KW-0812">Transmembrane</keyword>
<gene>
    <name evidence="12" type="ORF">Q766_08630</name>
</gene>
<accession>A0A0A2MM13</accession>
<keyword evidence="13" id="KW-1185">Reference proteome</keyword>
<feature type="transmembrane region" description="Helical" evidence="9">
    <location>
        <begin position="32"/>
        <end position="56"/>
    </location>
</feature>
<feature type="transmembrane region" description="Helical" evidence="9">
    <location>
        <begin position="279"/>
        <end position="310"/>
    </location>
</feature>
<dbReference type="AlphaFoldDB" id="A0A0A2MM13"/>
<protein>
    <recommendedName>
        <fullName evidence="14">ABC transporter ATP-binding protein</fullName>
    </recommendedName>
</protein>
<dbReference type="PROSITE" id="PS50929">
    <property type="entry name" value="ABC_TM1F"/>
    <property type="match status" value="1"/>
</dbReference>
<evidence type="ECO:0000256" key="3">
    <source>
        <dbReference type="ARBA" id="ARBA00022475"/>
    </source>
</evidence>
<evidence type="ECO:0000256" key="2">
    <source>
        <dbReference type="ARBA" id="ARBA00022448"/>
    </source>
</evidence>
<evidence type="ECO:0000259" key="10">
    <source>
        <dbReference type="PROSITE" id="PS50893"/>
    </source>
</evidence>
<dbReference type="InterPro" id="IPR003439">
    <property type="entry name" value="ABC_transporter-like_ATP-bd"/>
</dbReference>
<dbReference type="Gene3D" id="1.20.1560.10">
    <property type="entry name" value="ABC transporter type 1, transmembrane domain"/>
    <property type="match status" value="1"/>
</dbReference>
<evidence type="ECO:0000256" key="4">
    <source>
        <dbReference type="ARBA" id="ARBA00022692"/>
    </source>
</evidence>
<evidence type="ECO:0000313" key="13">
    <source>
        <dbReference type="Proteomes" id="UP000030111"/>
    </source>
</evidence>
<dbReference type="GO" id="GO:0034040">
    <property type="term" value="F:ATPase-coupled lipid transmembrane transporter activity"/>
    <property type="evidence" value="ECO:0007669"/>
    <property type="project" value="TreeGrafter"/>
</dbReference>
<reference evidence="12 13" key="1">
    <citation type="submission" date="2013-09" db="EMBL/GenBank/DDBJ databases">
        <authorList>
            <person name="Zeng Z."/>
            <person name="Chen C."/>
        </authorList>
    </citation>
    <scope>NUCLEOTIDE SEQUENCE [LARGE SCALE GENOMIC DNA]</scope>
    <source>
        <strain evidence="12 13">WB 4.1-42</strain>
    </source>
</reference>
<dbReference type="Proteomes" id="UP000030111">
    <property type="component" value="Unassembled WGS sequence"/>
</dbReference>
<dbReference type="InterPro" id="IPR036640">
    <property type="entry name" value="ABC1_TM_sf"/>
</dbReference>
<dbReference type="PROSITE" id="PS50893">
    <property type="entry name" value="ABC_TRANSPORTER_2"/>
    <property type="match status" value="1"/>
</dbReference>
<dbReference type="RefSeq" id="WP_026990898.1">
    <property type="nucleotide sequence ID" value="NZ_AUGP01000018.1"/>
</dbReference>
<evidence type="ECO:0000256" key="5">
    <source>
        <dbReference type="ARBA" id="ARBA00022741"/>
    </source>
</evidence>
<dbReference type="SUPFAM" id="SSF52540">
    <property type="entry name" value="P-loop containing nucleoside triphosphate hydrolases"/>
    <property type="match status" value="1"/>
</dbReference>
<feature type="transmembrane region" description="Helical" evidence="9">
    <location>
        <begin position="76"/>
        <end position="99"/>
    </location>
</feature>
<keyword evidence="7 9" id="KW-1133">Transmembrane helix</keyword>
<keyword evidence="2" id="KW-0813">Transport</keyword>
<name>A0A0A2MM13_9FLAO</name>
<organism evidence="12 13">
    <name type="scientific">Flavobacterium subsaxonicum WB 4.1-42 = DSM 21790</name>
    <dbReference type="NCBI Taxonomy" id="1121898"/>
    <lineage>
        <taxon>Bacteria</taxon>
        <taxon>Pseudomonadati</taxon>
        <taxon>Bacteroidota</taxon>
        <taxon>Flavobacteriia</taxon>
        <taxon>Flavobacteriales</taxon>
        <taxon>Flavobacteriaceae</taxon>
        <taxon>Flavobacterium</taxon>
    </lineage>
</organism>
<dbReference type="STRING" id="1121898.GCA_000422725_02079"/>
<keyword evidence="5" id="KW-0547">Nucleotide-binding</keyword>
<dbReference type="OrthoDB" id="9760358at2"/>
<sequence length="600" mass="67049">MIKSTIKKFVIKYFENFAYFYKKLGYRIILRVILNISVGFLDGFGLAMFLPLLQMVDGSSKGQSSNLGNLDFLVKGMNYVGLEMNLISVLIVLCVFFFLKGLAVYSGGYYEVIVRQYFIKNTRQNLTRLMSQMSYKSFVVSDVGTIQNVLSAEVARISVAYQQYFGTVQQAVMVIVYMMFAFFVDAKFAVLICIGGALTNLVYKKVYTITKKASEKLTFESNFYQGLIIQYVNSFKYLKATGLLGKYNQKLLNTIEHIEHNNTKIGKLSAIVSATREPLLIVVVSGVILLQVNVLGGTLSTILVSMLFFYRALSFLMMMQSSYNGFIAVSGSMDNITAFENKLMNNKEANGTVKITEFDSEIKLESASFGYKDTTVLKNINISIPKNKTIAFVGESGSGKSTLVNVLAGLIPLDKGSMTVNGINSLELDIKTFQKRIGYITQDPVIFTDTVFNNITFWDEPSPKSYDKFKIAVKQASVEDFLAEMPQKENTVLGNNGVNLSGGQRQRISIARELYKDVDILILDEATSALDSETEKAIQNNIESLHGKYTVLIVAHRLSTIKNADLIVVMNNGEIVESGSFSELMETSVRFKRMTQMQEL</sequence>
<dbReference type="InterPro" id="IPR017871">
    <property type="entry name" value="ABC_transporter-like_CS"/>
</dbReference>
<dbReference type="PANTHER" id="PTHR24221">
    <property type="entry name" value="ATP-BINDING CASSETTE SUB-FAMILY B"/>
    <property type="match status" value="1"/>
</dbReference>